<evidence type="ECO:0000313" key="2">
    <source>
        <dbReference type="Proteomes" id="UP000324194"/>
    </source>
</evidence>
<dbReference type="OrthoDB" id="9960823at2"/>
<reference evidence="1 2" key="1">
    <citation type="submission" date="2019-08" db="EMBL/GenBank/DDBJ databases">
        <authorList>
            <person name="Guy L."/>
        </authorList>
    </citation>
    <scope>NUCLEOTIDE SEQUENCE [LARGE SCALE GENOMIC DNA]</scope>
    <source>
        <strain evidence="1 2">SGT-108</strain>
    </source>
</reference>
<proteinExistence type="predicted"/>
<accession>A0A5E4PHQ2</accession>
<gene>
    <name evidence="1" type="ORF">AQUSIP_11480</name>
</gene>
<dbReference type="KEGG" id="asip:AQUSIP_11480"/>
<keyword evidence="2" id="KW-1185">Reference proteome</keyword>
<dbReference type="RefSeq" id="WP_148339122.1">
    <property type="nucleotide sequence ID" value="NZ_LR699119.1"/>
</dbReference>
<dbReference type="AlphaFoldDB" id="A0A5E4PHQ2"/>
<sequence length="92" mass="10515">MKIQLLDSNTKQPMRNYKLQLQVRGKDSGYISATTDPQGYFQLDEKYKGQQISPQLNGSQNQWFNANDGLKLYFNNTQAGSKQKQPSTTSHK</sequence>
<protein>
    <submittedName>
        <fullName evidence="1">Uncharacterized protein</fullName>
    </submittedName>
</protein>
<organism evidence="1 2">
    <name type="scientific">Aquicella siphonis</name>
    <dbReference type="NCBI Taxonomy" id="254247"/>
    <lineage>
        <taxon>Bacteria</taxon>
        <taxon>Pseudomonadati</taxon>
        <taxon>Pseudomonadota</taxon>
        <taxon>Gammaproteobacteria</taxon>
        <taxon>Legionellales</taxon>
        <taxon>Coxiellaceae</taxon>
        <taxon>Aquicella</taxon>
    </lineage>
</organism>
<dbReference type="Proteomes" id="UP000324194">
    <property type="component" value="Chromosome 1"/>
</dbReference>
<name>A0A5E4PHQ2_9COXI</name>
<dbReference type="EMBL" id="LR699119">
    <property type="protein sequence ID" value="VVC75851.1"/>
    <property type="molecule type" value="Genomic_DNA"/>
</dbReference>
<evidence type="ECO:0000313" key="1">
    <source>
        <dbReference type="EMBL" id="VVC75851.1"/>
    </source>
</evidence>